<sequence>MSTGEKPCDAALVLFDGYKTALAPADFHTINHFAASSALISSFLDASHAALSAEAHALLAVADDALKAELRPLLRGPAERLATFAEIAANSNHQLVAPALFTVLQLARYMLVTRDEQQELLASSKNPFGVVASSDFGLFPATALAASRTTLDLVRNGVEAVRLAFWVGLESAQYRTVSGFASPYALVAQLSDDMLAEVLALSSDQDSLYVAGIEANGATRIGGSAQTIRSARDLLWSRDISVQFVVAASPYNNPTGGSDISAILESRDISISPSGSLAVPLLSTATGQPLGPREDETLEEHIASLVLSSVNRQDLVLQSVRQVLHKAFMCPSIHVTEITGSADSSALLPLASELDASVSLKVKNAVQVLQSSSHFAEIRDKQAKYSTIIGTLQSEIAVLGYSCRLPGADDPNELKELLQAGRNMCKKIPESLFNIADYHSNQYRIPNTMRASTGNFMEEPDRFDRHLFGFTEEEALQTDPQHRNALLAAYEALEMAGFESDKTKSWDPKHIGCFMGGAGDDYRENVSTEIRPHMLVGNYRTYLTANISRFFGFSGPSQTFDTACSSSLVAIEAACTNIALGKCKAAVAGGVSVLTQPQIFIGLDRGYFLSKTGQCKTFDDSGDGYSRGDAIGVVVLKTLRDALADGDPIQGVISAIGTNHCGLSHSITHPHAPTQARLFQANCKAAGYDPHSINIVEGHGTGTQAGDSAEINSIGKSFANNRDPANPVFIGSLKANLGHSEAASGSIAFIKCLITLRERTIFKHVGITTKLNTKFPPLHGISIAMENTPFPFDKDQLVRFCCNNFSAAGGNSNVMIREHKPREQKAIENGAGSSPLTQEIIALSAKTAKSLRATEKRLVDYIEKNPNVSLRDIARTCSTRAKSYLFRSVYIAATKEELTEAIKEVAEDTPVAVTINSGPRVAVVFSGQGSQYINMGEDLVRSFPSVRTDLVKCDAIVRAQGFSGFLEKVHPTSPSVREPSPVDYQIAIFALEYSLARLWMSWGVFPERVVAGHSLGEYAALCISGVLTLEDALHLVATRATLMVERCTPGESGMIAIQISRADAEQLIHSDTRLPGVEIACDNSPIDTVLAGPKDQIATLYESAKCKGLRCMLLNVPYAFHSAAIQPIVAPFTAAASHVKFHPVGVPIASNVTGRVHPCGDRLANAAYLATHVRSTVRFTESMQSLYSTGPNVEAFLEIGPHPTTLPMIRSFLASPLAPEGASALLLTSLRKGTPCGKTLLAALKSLYLGGLDVDWGKFDRSLNCGGEILKLPTYAFDYEKFFIRYTNRNLSHVIKSAAMAAPAKCKSNKVVKRDFLAGSTPTGQSLLPHCLVQSVRGDGVAEYLTVLTEVLATELSEGHKVHGKTIIPGSFLSEMALEAAHHVWETSDYDTADTLFEIRDLTMTSHIIVPQTNILHVKAQGGVASGELSLTFSSWTIEGITEMGTCKVHALSLEETEAELSLINRLVTLGKQRVKRESRICLPSRFVYGLNPVIEHSAAYGGVREMRVHPDRLQAFAKVSLPPQAPSRQFIVHPVLQDALSQTNEYLPHISRFDPDCIWIPTEWKSQRYHPVLSTNVGELEVFCTMTEVDDRTIIGDSYFQDSNGTIVGWVTGARMTRVSNLPSESLSRNHLPANASSREATPARVATAADIPPIISSGAPRARPAAAA</sequence>
<feature type="domain" description="PKS/mFAS DH" evidence="7">
    <location>
        <begin position="1330"/>
        <end position="1626"/>
    </location>
</feature>
<dbReference type="InterPro" id="IPR016039">
    <property type="entry name" value="Thiolase-like"/>
</dbReference>
<dbReference type="Gene3D" id="3.30.70.250">
    <property type="entry name" value="Malonyl-CoA ACP transacylase, ACP-binding"/>
    <property type="match status" value="1"/>
</dbReference>
<dbReference type="GO" id="GO:0004312">
    <property type="term" value="F:fatty acid synthase activity"/>
    <property type="evidence" value="ECO:0007669"/>
    <property type="project" value="TreeGrafter"/>
</dbReference>
<dbReference type="GO" id="GO:0044550">
    <property type="term" value="P:secondary metabolite biosynthetic process"/>
    <property type="evidence" value="ECO:0007669"/>
    <property type="project" value="TreeGrafter"/>
</dbReference>
<dbReference type="InterPro" id="IPR032088">
    <property type="entry name" value="SAT"/>
</dbReference>
<dbReference type="InterPro" id="IPR016036">
    <property type="entry name" value="Malonyl_transacylase_ACP-bd"/>
</dbReference>
<dbReference type="PANTHER" id="PTHR43775:SF37">
    <property type="entry name" value="SI:DKEY-61P9.11"/>
    <property type="match status" value="1"/>
</dbReference>
<dbReference type="InterPro" id="IPR049552">
    <property type="entry name" value="PKS_DH_N"/>
</dbReference>
<proteinExistence type="predicted"/>
<dbReference type="SMART" id="SM00827">
    <property type="entry name" value="PKS_AT"/>
    <property type="match status" value="1"/>
</dbReference>
<dbReference type="Gene3D" id="3.10.129.110">
    <property type="entry name" value="Polyketide synthase dehydratase"/>
    <property type="match status" value="1"/>
</dbReference>
<evidence type="ECO:0000256" key="3">
    <source>
        <dbReference type="ARBA" id="ARBA00022679"/>
    </source>
</evidence>
<dbReference type="Pfam" id="PF02801">
    <property type="entry name" value="Ketoacyl-synt_C"/>
    <property type="match status" value="1"/>
</dbReference>
<dbReference type="SMART" id="SM00825">
    <property type="entry name" value="PKS_KS"/>
    <property type="match status" value="1"/>
</dbReference>
<dbReference type="Pfam" id="PF16073">
    <property type="entry name" value="SAT"/>
    <property type="match status" value="1"/>
</dbReference>
<dbReference type="PANTHER" id="PTHR43775">
    <property type="entry name" value="FATTY ACID SYNTHASE"/>
    <property type="match status" value="1"/>
</dbReference>
<dbReference type="InterPro" id="IPR018201">
    <property type="entry name" value="Ketoacyl_synth_AS"/>
</dbReference>
<protein>
    <recommendedName>
        <fullName evidence="10">Polyketide synthase</fullName>
    </recommendedName>
</protein>
<dbReference type="Gene3D" id="3.40.366.10">
    <property type="entry name" value="Malonyl-Coenzyme A Acyl Carrier Protein, domain 2"/>
    <property type="match status" value="2"/>
</dbReference>
<dbReference type="Pfam" id="PF00698">
    <property type="entry name" value="Acyl_transf_1"/>
    <property type="match status" value="1"/>
</dbReference>
<evidence type="ECO:0000259" key="7">
    <source>
        <dbReference type="PROSITE" id="PS52019"/>
    </source>
</evidence>
<keyword evidence="3" id="KW-0808">Transferase</keyword>
<evidence type="ECO:0000256" key="5">
    <source>
        <dbReference type="SAM" id="MobiDB-lite"/>
    </source>
</evidence>
<keyword evidence="2" id="KW-0597">Phosphoprotein</keyword>
<keyword evidence="9" id="KW-1185">Reference proteome</keyword>
<dbReference type="PROSITE" id="PS00606">
    <property type="entry name" value="KS3_1"/>
    <property type="match status" value="1"/>
</dbReference>
<feature type="active site" description="Proton donor; for dehydratase activity" evidence="4">
    <location>
        <position position="1539"/>
    </location>
</feature>
<feature type="active site" description="Proton acceptor; for dehydratase activity" evidence="4">
    <location>
        <position position="1360"/>
    </location>
</feature>
<dbReference type="InterPro" id="IPR050091">
    <property type="entry name" value="PKS_NRPS_Biosynth_Enz"/>
</dbReference>
<dbReference type="SUPFAM" id="SSF55048">
    <property type="entry name" value="Probable ACP-binding domain of malonyl-CoA ACP transacylase"/>
    <property type="match status" value="1"/>
</dbReference>
<dbReference type="PROSITE" id="PS52019">
    <property type="entry name" value="PKS_MFAS_DH"/>
    <property type="match status" value="1"/>
</dbReference>
<name>A0AAD5XQQ3_9FUNG</name>
<dbReference type="InterPro" id="IPR042104">
    <property type="entry name" value="PKS_dehydratase_sf"/>
</dbReference>
<dbReference type="Pfam" id="PF00109">
    <property type="entry name" value="ketoacyl-synt"/>
    <property type="match status" value="1"/>
</dbReference>
<gene>
    <name evidence="8" type="ORF">HDU87_004349</name>
</gene>
<dbReference type="InterPro" id="IPR020841">
    <property type="entry name" value="PKS_Beta-ketoAc_synthase_dom"/>
</dbReference>
<dbReference type="Gene3D" id="3.30.70.3290">
    <property type="match status" value="1"/>
</dbReference>
<dbReference type="Proteomes" id="UP001212152">
    <property type="component" value="Unassembled WGS sequence"/>
</dbReference>
<feature type="region of interest" description="C-terminal hotdog fold" evidence="4">
    <location>
        <begin position="1480"/>
        <end position="1626"/>
    </location>
</feature>
<evidence type="ECO:0000256" key="1">
    <source>
        <dbReference type="ARBA" id="ARBA00022450"/>
    </source>
</evidence>
<evidence type="ECO:0000313" key="9">
    <source>
        <dbReference type="Proteomes" id="UP001212152"/>
    </source>
</evidence>
<reference evidence="8" key="1">
    <citation type="submission" date="2020-05" db="EMBL/GenBank/DDBJ databases">
        <title>Phylogenomic resolution of chytrid fungi.</title>
        <authorList>
            <person name="Stajich J.E."/>
            <person name="Amses K."/>
            <person name="Simmons R."/>
            <person name="Seto K."/>
            <person name="Myers J."/>
            <person name="Bonds A."/>
            <person name="Quandt C.A."/>
            <person name="Barry K."/>
            <person name="Liu P."/>
            <person name="Grigoriev I."/>
            <person name="Longcore J.E."/>
            <person name="James T.Y."/>
        </authorList>
    </citation>
    <scope>NUCLEOTIDE SEQUENCE</scope>
    <source>
        <strain evidence="8">JEL0379</strain>
    </source>
</reference>
<evidence type="ECO:0000256" key="2">
    <source>
        <dbReference type="ARBA" id="ARBA00022553"/>
    </source>
</evidence>
<dbReference type="GO" id="GO:0004315">
    <property type="term" value="F:3-oxoacyl-[acyl-carrier-protein] synthase activity"/>
    <property type="evidence" value="ECO:0007669"/>
    <property type="project" value="InterPro"/>
</dbReference>
<evidence type="ECO:0008006" key="10">
    <source>
        <dbReference type="Google" id="ProtNLM"/>
    </source>
</evidence>
<dbReference type="InterPro" id="IPR049551">
    <property type="entry name" value="PKS_DH_C"/>
</dbReference>
<dbReference type="InterPro" id="IPR001227">
    <property type="entry name" value="Ac_transferase_dom_sf"/>
</dbReference>
<evidence type="ECO:0000313" key="8">
    <source>
        <dbReference type="EMBL" id="KAJ3177596.1"/>
    </source>
</evidence>
<dbReference type="InterPro" id="IPR014030">
    <property type="entry name" value="Ketoacyl_synth_N"/>
</dbReference>
<dbReference type="GO" id="GO:0006633">
    <property type="term" value="P:fatty acid biosynthetic process"/>
    <property type="evidence" value="ECO:0007669"/>
    <property type="project" value="InterPro"/>
</dbReference>
<dbReference type="InterPro" id="IPR014031">
    <property type="entry name" value="Ketoacyl_synth_C"/>
</dbReference>
<dbReference type="InterPro" id="IPR014043">
    <property type="entry name" value="Acyl_transferase_dom"/>
</dbReference>
<dbReference type="InterPro" id="IPR016035">
    <property type="entry name" value="Acyl_Trfase/lysoPLipase"/>
</dbReference>
<dbReference type="Pfam" id="PF22621">
    <property type="entry name" value="CurL-like_PKS_C"/>
    <property type="match status" value="1"/>
</dbReference>
<organism evidence="8 9">
    <name type="scientific">Geranomyces variabilis</name>
    <dbReference type="NCBI Taxonomy" id="109894"/>
    <lineage>
        <taxon>Eukaryota</taxon>
        <taxon>Fungi</taxon>
        <taxon>Fungi incertae sedis</taxon>
        <taxon>Chytridiomycota</taxon>
        <taxon>Chytridiomycota incertae sedis</taxon>
        <taxon>Chytridiomycetes</taxon>
        <taxon>Spizellomycetales</taxon>
        <taxon>Powellomycetaceae</taxon>
        <taxon>Geranomyces</taxon>
    </lineage>
</organism>
<dbReference type="SUPFAM" id="SSF52151">
    <property type="entry name" value="FabD/lysophospholipase-like"/>
    <property type="match status" value="1"/>
</dbReference>
<comment type="caution">
    <text evidence="8">The sequence shown here is derived from an EMBL/GenBank/DDBJ whole genome shotgun (WGS) entry which is preliminary data.</text>
</comment>
<evidence type="ECO:0000256" key="4">
    <source>
        <dbReference type="PROSITE-ProRule" id="PRU01363"/>
    </source>
</evidence>
<dbReference type="PROSITE" id="PS52004">
    <property type="entry name" value="KS3_2"/>
    <property type="match status" value="1"/>
</dbReference>
<dbReference type="EMBL" id="JADGJQ010000032">
    <property type="protein sequence ID" value="KAJ3177596.1"/>
    <property type="molecule type" value="Genomic_DNA"/>
</dbReference>
<dbReference type="CDD" id="cd00833">
    <property type="entry name" value="PKS"/>
    <property type="match status" value="1"/>
</dbReference>
<feature type="region of interest" description="N-terminal hotdog fold" evidence="4">
    <location>
        <begin position="1330"/>
        <end position="1462"/>
    </location>
</feature>
<dbReference type="SUPFAM" id="SSF53901">
    <property type="entry name" value="Thiolase-like"/>
    <property type="match status" value="1"/>
</dbReference>
<accession>A0AAD5XQQ3</accession>
<dbReference type="InterPro" id="IPR049900">
    <property type="entry name" value="PKS_mFAS_DH"/>
</dbReference>
<dbReference type="Pfam" id="PF14765">
    <property type="entry name" value="PS-DH"/>
    <property type="match status" value="1"/>
</dbReference>
<dbReference type="Pfam" id="PF21089">
    <property type="entry name" value="PKS_DH_N"/>
    <property type="match status" value="1"/>
</dbReference>
<feature type="region of interest" description="Disordered" evidence="5">
    <location>
        <begin position="1623"/>
        <end position="1646"/>
    </location>
</feature>
<feature type="compositionally biased region" description="Polar residues" evidence="5">
    <location>
        <begin position="1623"/>
        <end position="1641"/>
    </location>
</feature>
<dbReference type="Gene3D" id="3.40.47.10">
    <property type="match status" value="1"/>
</dbReference>
<feature type="domain" description="Ketosynthase family 3 (KS3)" evidence="6">
    <location>
        <begin position="393"/>
        <end position="818"/>
    </location>
</feature>
<evidence type="ECO:0000259" key="6">
    <source>
        <dbReference type="PROSITE" id="PS52004"/>
    </source>
</evidence>
<keyword evidence="1" id="KW-0596">Phosphopantetheine</keyword>